<evidence type="ECO:0000256" key="4">
    <source>
        <dbReference type="ARBA" id="ARBA00022741"/>
    </source>
</evidence>
<dbReference type="AlphaFoldDB" id="A0A1X0WF10"/>
<feature type="transmembrane region" description="Helical" evidence="8">
    <location>
        <begin position="189"/>
        <end position="209"/>
    </location>
</feature>
<dbReference type="Gene3D" id="1.20.1560.10">
    <property type="entry name" value="ABC transporter type 1, transmembrane domain"/>
    <property type="match status" value="1"/>
</dbReference>
<evidence type="ECO:0000256" key="3">
    <source>
        <dbReference type="ARBA" id="ARBA00022692"/>
    </source>
</evidence>
<keyword evidence="12" id="KW-1185">Reference proteome</keyword>
<keyword evidence="7 8" id="KW-0472">Membrane</keyword>
<evidence type="ECO:0000256" key="5">
    <source>
        <dbReference type="ARBA" id="ARBA00022840"/>
    </source>
</evidence>
<reference evidence="11 12" key="1">
    <citation type="journal article" date="2017" name="Int. J. Syst. Evol. Microbiol.">
        <title>Rouxiella badensis sp. nov. and Rouxiella silvae sp. nov. isolated from peat bog soil in Germany and emendation of the genus description.</title>
        <authorList>
            <person name="Le Fleche-Mateos A."/>
            <person name="Kugler J.H."/>
            <person name="Hansen S.H."/>
            <person name="Syldatk C."/>
            <person name="Hausmann R."/>
            <person name="Lomprez F."/>
            <person name="Vandenbogaert M."/>
            <person name="Manuguerra J.C."/>
            <person name="Grimont P.A."/>
        </authorList>
    </citation>
    <scope>NUCLEOTIDE SEQUENCE [LARGE SCALE GENOMIC DNA]</scope>
    <source>
        <strain evidence="11 12">DSM 100043</strain>
    </source>
</reference>
<dbReference type="InterPro" id="IPR003593">
    <property type="entry name" value="AAA+_ATPase"/>
</dbReference>
<dbReference type="SUPFAM" id="SSF52540">
    <property type="entry name" value="P-loop containing nucleoside triphosphate hydrolases"/>
    <property type="match status" value="1"/>
</dbReference>
<evidence type="ECO:0000259" key="10">
    <source>
        <dbReference type="PROSITE" id="PS50929"/>
    </source>
</evidence>
<dbReference type="GO" id="GO:0016887">
    <property type="term" value="F:ATP hydrolysis activity"/>
    <property type="evidence" value="ECO:0007669"/>
    <property type="project" value="InterPro"/>
</dbReference>
<dbReference type="GO" id="GO:0005886">
    <property type="term" value="C:plasma membrane"/>
    <property type="evidence" value="ECO:0007669"/>
    <property type="project" value="UniProtKB-SubCell"/>
</dbReference>
<dbReference type="Pfam" id="PF06472">
    <property type="entry name" value="ABC_membrane_2"/>
    <property type="match status" value="1"/>
</dbReference>
<accession>A0A1X0WF10</accession>
<dbReference type="PROSITE" id="PS00211">
    <property type="entry name" value="ABC_TRANSPORTER_1"/>
    <property type="match status" value="1"/>
</dbReference>
<gene>
    <name evidence="11" type="ORF">BS640_11790</name>
</gene>
<evidence type="ECO:0000256" key="2">
    <source>
        <dbReference type="ARBA" id="ARBA00022448"/>
    </source>
</evidence>
<sequence>MTKKPGKTARWRAVWQLIKPYWRSEEKWKAWSMLAAIIILSLGSVYLSVQFNEWNRVFYDALQNKNFPVFKQQLFKFTWLALIFIVVSIYKVYLTQGLQMNWRRWMTNEYMDKWLTNHAYYYTEHQHQVDNPDQRIASDLSALTSGTLSLSLGLLSSLVTLFSFVTILWSVSGPISFMLGSHAITIPGYMLWFALLYALVGSVIIGFIGRPLVKLSFNQEWFEANFRFGLIRIRENSDAIALYHGEKSEKKQLADNFEAIRSNWWSSMRTTRRLNFASSFYGQFAIIFPILVAAPRYFSGAIQMGLLMQISSAFGQVQDSLSWFINAFNDLASWKACVNRLAGFNAAIDQVNTQPRNILLGDAKDDDLQLNNLTVTLPNGNPLFSSVSASLATGARVLVAGPSGCGKSTLLRAIAGVWPYGTGEINTAANKKQLFLPQRSYIPIGSLREALTYPEESSLEYTDERLCEVLEWCNLSYLQPVLDHYSNWSQRLSPGEQQRLAFARAMLIKPEILYLDEATSALDDETEQRMYSLLLEKLPQTTVLSVAHRNSVAKYHEQCWRFQLQDDGQCSLMRSRLHEDTLPA</sequence>
<dbReference type="InterPro" id="IPR003439">
    <property type="entry name" value="ABC_transporter-like_ATP-bd"/>
</dbReference>
<dbReference type="PROSITE" id="PS50893">
    <property type="entry name" value="ABC_TRANSPORTER_2"/>
    <property type="match status" value="1"/>
</dbReference>
<evidence type="ECO:0000256" key="6">
    <source>
        <dbReference type="ARBA" id="ARBA00022989"/>
    </source>
</evidence>
<keyword evidence="3 8" id="KW-0812">Transmembrane</keyword>
<evidence type="ECO:0000313" key="12">
    <source>
        <dbReference type="Proteomes" id="UP000192536"/>
    </source>
</evidence>
<protein>
    <submittedName>
        <fullName evidence="11">ABC transporter ATP-binding protein</fullName>
    </submittedName>
</protein>
<keyword evidence="2" id="KW-0813">Transport</keyword>
<dbReference type="Gene3D" id="3.40.50.300">
    <property type="entry name" value="P-loop containing nucleotide triphosphate hydrolases"/>
    <property type="match status" value="1"/>
</dbReference>
<feature type="domain" description="ABC transmembrane type-1" evidence="10">
    <location>
        <begin position="35"/>
        <end position="333"/>
    </location>
</feature>
<dbReference type="PANTHER" id="PTHR11384:SF59">
    <property type="entry name" value="LYSOSOMAL COBALAMIN TRANSPORTER ABCD4"/>
    <property type="match status" value="1"/>
</dbReference>
<dbReference type="CDD" id="cd03223">
    <property type="entry name" value="ABCD_peroxisomal_ALDP"/>
    <property type="match status" value="1"/>
</dbReference>
<feature type="transmembrane region" description="Helical" evidence="8">
    <location>
        <begin position="274"/>
        <end position="298"/>
    </location>
</feature>
<feature type="transmembrane region" description="Helical" evidence="8">
    <location>
        <begin position="74"/>
        <end position="94"/>
    </location>
</feature>
<dbReference type="Pfam" id="PF00005">
    <property type="entry name" value="ABC_tran"/>
    <property type="match status" value="1"/>
</dbReference>
<organism evidence="11 12">
    <name type="scientific">Rouxiella badensis</name>
    <dbReference type="NCBI Taxonomy" id="1646377"/>
    <lineage>
        <taxon>Bacteria</taxon>
        <taxon>Pseudomonadati</taxon>
        <taxon>Pseudomonadota</taxon>
        <taxon>Gammaproteobacteria</taxon>
        <taxon>Enterobacterales</taxon>
        <taxon>Yersiniaceae</taxon>
        <taxon>Rouxiella</taxon>
    </lineage>
</organism>
<dbReference type="GO" id="GO:0140359">
    <property type="term" value="F:ABC-type transporter activity"/>
    <property type="evidence" value="ECO:0007669"/>
    <property type="project" value="InterPro"/>
</dbReference>
<evidence type="ECO:0000259" key="9">
    <source>
        <dbReference type="PROSITE" id="PS50893"/>
    </source>
</evidence>
<evidence type="ECO:0000256" key="7">
    <source>
        <dbReference type="ARBA" id="ARBA00023136"/>
    </source>
</evidence>
<dbReference type="InterPro" id="IPR036640">
    <property type="entry name" value="ABC1_TM_sf"/>
</dbReference>
<evidence type="ECO:0000256" key="8">
    <source>
        <dbReference type="SAM" id="Phobius"/>
    </source>
</evidence>
<feature type="transmembrane region" description="Helical" evidence="8">
    <location>
        <begin position="30"/>
        <end position="49"/>
    </location>
</feature>
<feature type="transmembrane region" description="Helical" evidence="8">
    <location>
        <begin position="148"/>
        <end position="169"/>
    </location>
</feature>
<dbReference type="PROSITE" id="PS50929">
    <property type="entry name" value="ABC_TM1F"/>
    <property type="match status" value="1"/>
</dbReference>
<dbReference type="GeneID" id="93568956"/>
<dbReference type="InterPro" id="IPR027417">
    <property type="entry name" value="P-loop_NTPase"/>
</dbReference>
<dbReference type="Proteomes" id="UP000192536">
    <property type="component" value="Unassembled WGS sequence"/>
</dbReference>
<dbReference type="GO" id="GO:0005524">
    <property type="term" value="F:ATP binding"/>
    <property type="evidence" value="ECO:0007669"/>
    <property type="project" value="UniProtKB-KW"/>
</dbReference>
<dbReference type="PANTHER" id="PTHR11384">
    <property type="entry name" value="ATP-BINDING CASSETTE, SUB-FAMILY D MEMBER"/>
    <property type="match status" value="1"/>
</dbReference>
<keyword evidence="6 8" id="KW-1133">Transmembrane helix</keyword>
<dbReference type="SUPFAM" id="SSF90123">
    <property type="entry name" value="ABC transporter transmembrane region"/>
    <property type="match status" value="1"/>
</dbReference>
<evidence type="ECO:0000313" key="11">
    <source>
        <dbReference type="EMBL" id="ORJ25293.1"/>
    </source>
</evidence>
<comment type="subcellular location">
    <subcellularLocation>
        <location evidence="1">Cell membrane</location>
        <topology evidence="1">Multi-pass membrane protein</topology>
    </subcellularLocation>
</comment>
<keyword evidence="5 11" id="KW-0067">ATP-binding</keyword>
<proteinExistence type="predicted"/>
<dbReference type="STRING" id="1646377.BS640_11790"/>
<dbReference type="SMART" id="SM00382">
    <property type="entry name" value="AAA"/>
    <property type="match status" value="1"/>
</dbReference>
<comment type="caution">
    <text evidence="11">The sequence shown here is derived from an EMBL/GenBank/DDBJ whole genome shotgun (WGS) entry which is preliminary data.</text>
</comment>
<keyword evidence="4" id="KW-0547">Nucleotide-binding</keyword>
<evidence type="ECO:0000256" key="1">
    <source>
        <dbReference type="ARBA" id="ARBA00004651"/>
    </source>
</evidence>
<dbReference type="InterPro" id="IPR017871">
    <property type="entry name" value="ABC_transporter-like_CS"/>
</dbReference>
<dbReference type="InterPro" id="IPR011527">
    <property type="entry name" value="ABC1_TM_dom"/>
</dbReference>
<feature type="domain" description="ABC transporter" evidence="9">
    <location>
        <begin position="368"/>
        <end position="577"/>
    </location>
</feature>
<name>A0A1X0WF10_9GAMM</name>
<dbReference type="EMBL" id="MRWE01000017">
    <property type="protein sequence ID" value="ORJ25293.1"/>
    <property type="molecule type" value="Genomic_DNA"/>
</dbReference>
<dbReference type="RefSeq" id="WP_084912622.1">
    <property type="nucleotide sequence ID" value="NZ_CAUQAZ010000135.1"/>
</dbReference>
<dbReference type="InterPro" id="IPR050835">
    <property type="entry name" value="ABC_transporter_sub-D"/>
</dbReference>